<name>A0A5J6GM20_STRKN</name>
<evidence type="ECO:0000256" key="1">
    <source>
        <dbReference type="SAM" id="MobiDB-lite"/>
    </source>
</evidence>
<dbReference type="GO" id="GO:0003676">
    <property type="term" value="F:nucleic acid binding"/>
    <property type="evidence" value="ECO:0007669"/>
    <property type="project" value="InterPro"/>
</dbReference>
<evidence type="ECO:0000313" key="4">
    <source>
        <dbReference type="Proteomes" id="UP000325529"/>
    </source>
</evidence>
<dbReference type="SUPFAM" id="SSF53098">
    <property type="entry name" value="Ribonuclease H-like"/>
    <property type="match status" value="1"/>
</dbReference>
<sequence length="745" mass="81745">MVEVGVHVVYQGRTFQVAALRGQQVSLLDEGGADTSLLLNRLFADPGFGVVGARAADAVPQWGLFETVPVAEQQRALAWLPHIREVETGWPHPEGGREGQVMREEYDPERWTLAQREAAKAKEMTALGFPRVTRLTVQKMRLVYRKQGLWGLVDKRTVPSRGRSLTGYADERVVAAVLEGLRQQRGRSKGTVKGLQVLVGQILEETHGRGVVEMPSRSSFYRLVSVLADPADRLGYGARTATAPGRGPAAPVVLRPGEQVQIDTTRLDIMAVLEDGSLGRPELSIAVDVATRSILAAVLRPHGTKAVDAALLLAEMAVPRPARPTWPAALHLSRAQVPYARMLSLDERLEGAAARPVIVPETIVVDRGKIYVSESFVAACETLGVSVQPAPPRRPQAKGVMERTFGSINDLFCQHVAGHTGSSVLRRGRDTMAEAQWTIPQLQDFLDEWIVCWQNRPHEGLRHPVLAKTVLTPNEMWAALITVCGYVPVPLTGADWLELLPVRWQPVTERGIRIDYRTYDHEVLDPHRGRRSDAVVKDGKWEVHYNPHDARQLWVRLSDEQLHEIPWIHRDHVHQPFNDQMWRHVQGEVAQRGDREQHEADLADALDQLLRRTRASAGKPPKRRGRKSPITAPGPAAVFEGLAVGLPAPRQSAAPDDRQPGEPAPAPRAVQDGVADPAGGERTMQRGPGGGWEWEGESLDDLAATETTARTGAGAPEGANTGTAAADARGDGYGLWDAEAEAEQW</sequence>
<dbReference type="Pfam" id="PF09299">
    <property type="entry name" value="Mu-transpos_C"/>
    <property type="match status" value="1"/>
</dbReference>
<organism evidence="3 4">
    <name type="scientific">Streptomyces kanamyceticus</name>
    <dbReference type="NCBI Taxonomy" id="1967"/>
    <lineage>
        <taxon>Bacteria</taxon>
        <taxon>Bacillati</taxon>
        <taxon>Actinomycetota</taxon>
        <taxon>Actinomycetes</taxon>
        <taxon>Kitasatosporales</taxon>
        <taxon>Streptomycetaceae</taxon>
        <taxon>Streptomyces</taxon>
    </lineage>
</organism>
<dbReference type="InterPro" id="IPR001584">
    <property type="entry name" value="Integrase_cat-core"/>
</dbReference>
<reference evidence="3 4" key="1">
    <citation type="submission" date="2017-09" db="EMBL/GenBank/DDBJ databases">
        <authorList>
            <person name="Lee N."/>
            <person name="Cho B.-K."/>
        </authorList>
    </citation>
    <scope>NUCLEOTIDE SEQUENCE [LARGE SCALE GENOMIC DNA]</scope>
    <source>
        <strain evidence="3 4">ATCC 12853</strain>
    </source>
</reference>
<feature type="region of interest" description="Disordered" evidence="1">
    <location>
        <begin position="613"/>
        <end position="634"/>
    </location>
</feature>
<dbReference type="InterPro" id="IPR036397">
    <property type="entry name" value="RNaseH_sf"/>
</dbReference>
<feature type="compositionally biased region" description="Low complexity" evidence="1">
    <location>
        <begin position="704"/>
        <end position="727"/>
    </location>
</feature>
<evidence type="ECO:0000313" key="3">
    <source>
        <dbReference type="EMBL" id="QEU96970.1"/>
    </source>
</evidence>
<gene>
    <name evidence="3" type="ORF">CP970_44025</name>
</gene>
<accession>A0A5J6GM20</accession>
<keyword evidence="4" id="KW-1185">Reference proteome</keyword>
<feature type="region of interest" description="Disordered" evidence="1">
    <location>
        <begin position="648"/>
        <end position="745"/>
    </location>
</feature>
<dbReference type="Proteomes" id="UP000325529">
    <property type="component" value="Chromosome"/>
</dbReference>
<dbReference type="InterPro" id="IPR015378">
    <property type="entry name" value="Transposase-like_Mu_C"/>
</dbReference>
<evidence type="ECO:0000259" key="2">
    <source>
        <dbReference type="PROSITE" id="PS50994"/>
    </source>
</evidence>
<dbReference type="EMBL" id="CP023699">
    <property type="protein sequence ID" value="QEU96970.1"/>
    <property type="molecule type" value="Genomic_DNA"/>
</dbReference>
<dbReference type="Gene3D" id="3.30.420.10">
    <property type="entry name" value="Ribonuclease H-like superfamily/Ribonuclease H"/>
    <property type="match status" value="1"/>
</dbReference>
<dbReference type="KEGG" id="ska:CP970_44025"/>
<dbReference type="InterPro" id="IPR012337">
    <property type="entry name" value="RNaseH-like_sf"/>
</dbReference>
<protein>
    <submittedName>
        <fullName evidence="3">Transposase</fullName>
    </submittedName>
</protein>
<dbReference type="AlphaFoldDB" id="A0A5J6GM20"/>
<proteinExistence type="predicted"/>
<dbReference type="GO" id="GO:0015074">
    <property type="term" value="P:DNA integration"/>
    <property type="evidence" value="ECO:0007669"/>
    <property type="project" value="InterPro"/>
</dbReference>
<dbReference type="RefSeq" id="WP_150494927.1">
    <property type="nucleotide sequence ID" value="NZ_CP023699.1"/>
</dbReference>
<dbReference type="PROSITE" id="PS50994">
    <property type="entry name" value="INTEGRASE"/>
    <property type="match status" value="1"/>
</dbReference>
<feature type="domain" description="Integrase catalytic" evidence="2">
    <location>
        <begin position="252"/>
        <end position="481"/>
    </location>
</feature>